<protein>
    <submittedName>
        <fullName evidence="2">Uncharacterized protein</fullName>
    </submittedName>
</protein>
<keyword evidence="3" id="KW-1185">Reference proteome</keyword>
<dbReference type="Proteomes" id="UP000032336">
    <property type="component" value="Unassembled WGS sequence"/>
</dbReference>
<dbReference type="EMBL" id="JXUW01000044">
    <property type="protein sequence ID" value="KJE75400.1"/>
    <property type="molecule type" value="Genomic_DNA"/>
</dbReference>
<dbReference type="AlphaFoldDB" id="A0A0D8FQ19"/>
<accession>A0A0D8FQ19</accession>
<evidence type="ECO:0000313" key="3">
    <source>
        <dbReference type="Proteomes" id="UP000032336"/>
    </source>
</evidence>
<proteinExistence type="predicted"/>
<organism evidence="2 3">
    <name type="scientific">Ferrimicrobium acidiphilum DSM 19497</name>
    <dbReference type="NCBI Taxonomy" id="1121877"/>
    <lineage>
        <taxon>Bacteria</taxon>
        <taxon>Bacillati</taxon>
        <taxon>Actinomycetota</taxon>
        <taxon>Acidimicrobiia</taxon>
        <taxon>Acidimicrobiales</taxon>
        <taxon>Acidimicrobiaceae</taxon>
        <taxon>Ferrimicrobium</taxon>
    </lineage>
</organism>
<name>A0A0D8FQ19_9ACTN</name>
<gene>
    <name evidence="2" type="ORF">FEAC_28730</name>
</gene>
<sequence>MGKERKVRRKFDPYFKNGEGMLVELGNRSVQQVAQELDSSRSDGPKSPSGSDRSVPSPIDRGDNVAVLCVAYERPIFGRFCRTLLPPAELGELVGRDPSCFQSLGFGCAQLAQPFDSAHQCSIGHQPSAKGTLSLHMQFSKTRVRVAGHTYSGE</sequence>
<feature type="region of interest" description="Disordered" evidence="1">
    <location>
        <begin position="33"/>
        <end position="61"/>
    </location>
</feature>
<reference evidence="2 3" key="1">
    <citation type="submission" date="2015-01" db="EMBL/GenBank/DDBJ databases">
        <title>Draft genome of the acidophilic iron oxidizer Ferrimicrobium acidiphilum strain T23.</title>
        <authorList>
            <person name="Poehlein A."/>
            <person name="Eisen S."/>
            <person name="Schloemann M."/>
            <person name="Johnson B.D."/>
            <person name="Daniel R."/>
            <person name="Muehling M."/>
        </authorList>
    </citation>
    <scope>NUCLEOTIDE SEQUENCE [LARGE SCALE GENOMIC DNA]</scope>
    <source>
        <strain evidence="2 3">T23</strain>
    </source>
</reference>
<evidence type="ECO:0000313" key="2">
    <source>
        <dbReference type="EMBL" id="KJE75400.1"/>
    </source>
</evidence>
<evidence type="ECO:0000256" key="1">
    <source>
        <dbReference type="SAM" id="MobiDB-lite"/>
    </source>
</evidence>
<comment type="caution">
    <text evidence="2">The sequence shown here is derived from an EMBL/GenBank/DDBJ whole genome shotgun (WGS) entry which is preliminary data.</text>
</comment>